<feature type="compositionally biased region" description="Basic and acidic residues" evidence="1">
    <location>
        <begin position="122"/>
        <end position="147"/>
    </location>
</feature>
<evidence type="ECO:0000313" key="3">
    <source>
        <dbReference type="Proteomes" id="UP001341840"/>
    </source>
</evidence>
<evidence type="ECO:0000256" key="1">
    <source>
        <dbReference type="SAM" id="MobiDB-lite"/>
    </source>
</evidence>
<feature type="region of interest" description="Disordered" evidence="1">
    <location>
        <begin position="70"/>
        <end position="147"/>
    </location>
</feature>
<feature type="compositionally biased region" description="Basic and acidic residues" evidence="1">
    <location>
        <begin position="79"/>
        <end position="107"/>
    </location>
</feature>
<organism evidence="2 3">
    <name type="scientific">Stylosanthes scabra</name>
    <dbReference type="NCBI Taxonomy" id="79078"/>
    <lineage>
        <taxon>Eukaryota</taxon>
        <taxon>Viridiplantae</taxon>
        <taxon>Streptophyta</taxon>
        <taxon>Embryophyta</taxon>
        <taxon>Tracheophyta</taxon>
        <taxon>Spermatophyta</taxon>
        <taxon>Magnoliopsida</taxon>
        <taxon>eudicotyledons</taxon>
        <taxon>Gunneridae</taxon>
        <taxon>Pentapetalae</taxon>
        <taxon>rosids</taxon>
        <taxon>fabids</taxon>
        <taxon>Fabales</taxon>
        <taxon>Fabaceae</taxon>
        <taxon>Papilionoideae</taxon>
        <taxon>50 kb inversion clade</taxon>
        <taxon>dalbergioids sensu lato</taxon>
        <taxon>Dalbergieae</taxon>
        <taxon>Pterocarpus clade</taxon>
        <taxon>Stylosanthes</taxon>
    </lineage>
</organism>
<keyword evidence="3" id="KW-1185">Reference proteome</keyword>
<evidence type="ECO:0000313" key="2">
    <source>
        <dbReference type="EMBL" id="MED6197472.1"/>
    </source>
</evidence>
<name>A0ABU6XIH9_9FABA</name>
<proteinExistence type="predicted"/>
<dbReference type="Proteomes" id="UP001341840">
    <property type="component" value="Unassembled WGS sequence"/>
</dbReference>
<accession>A0ABU6XIH9</accession>
<gene>
    <name evidence="2" type="ORF">PIB30_056779</name>
</gene>
<sequence length="191" mass="21814">MYALALKGKTSPDLFVALSSLFTHNPLILEGSIPTSPWYCLIRFDETFSFQVGNIKEVFHPARLTASRKKKAQQMQMCNDKDRGDQALVQAKDKRGEDSKGNIEKGKGLRNSPPQVRKKKRKESEKFDKKVRNHEEGSSKGKFEEDKARKKIELKYASVDDLISKLKAFKGALHNNKSLNTHLVQDHSKWK</sequence>
<dbReference type="EMBL" id="JASCZI010211906">
    <property type="protein sequence ID" value="MED6197472.1"/>
    <property type="molecule type" value="Genomic_DNA"/>
</dbReference>
<comment type="caution">
    <text evidence="2">The sequence shown here is derived from an EMBL/GenBank/DDBJ whole genome shotgun (WGS) entry which is preliminary data.</text>
</comment>
<protein>
    <submittedName>
        <fullName evidence="2">Uncharacterized protein</fullName>
    </submittedName>
</protein>
<reference evidence="2 3" key="1">
    <citation type="journal article" date="2023" name="Plants (Basel)">
        <title>Bridging the Gap: Combining Genomics and Transcriptomics Approaches to Understand Stylosanthes scabra, an Orphan Legume from the Brazilian Caatinga.</title>
        <authorList>
            <person name="Ferreira-Neto J.R.C."/>
            <person name="da Silva M.D."/>
            <person name="Binneck E."/>
            <person name="de Melo N.F."/>
            <person name="da Silva R.H."/>
            <person name="de Melo A.L.T.M."/>
            <person name="Pandolfi V."/>
            <person name="Bustamante F.O."/>
            <person name="Brasileiro-Vidal A.C."/>
            <person name="Benko-Iseppon A.M."/>
        </authorList>
    </citation>
    <scope>NUCLEOTIDE SEQUENCE [LARGE SCALE GENOMIC DNA]</scope>
    <source>
        <tissue evidence="2">Leaves</tissue>
    </source>
</reference>